<keyword evidence="2" id="KW-1185">Reference proteome</keyword>
<dbReference type="AlphaFoldDB" id="A0A480A4N5"/>
<accession>A0A480A4N5</accession>
<organism evidence="1 2">
    <name type="scientific">Sphaerospermopsis reniformis</name>
    <dbReference type="NCBI Taxonomy" id="531300"/>
    <lineage>
        <taxon>Bacteria</taxon>
        <taxon>Bacillati</taxon>
        <taxon>Cyanobacteriota</taxon>
        <taxon>Cyanophyceae</taxon>
        <taxon>Nostocales</taxon>
        <taxon>Aphanizomenonaceae</taxon>
        <taxon>Sphaerospermopsis</taxon>
    </lineage>
</organism>
<comment type="caution">
    <text evidence="1">The sequence shown here is derived from an EMBL/GenBank/DDBJ whole genome shotgun (WGS) entry which is preliminary data.</text>
</comment>
<sequence>MVVPGVDGMVVLFRVTIFSETVNPVSVLPTVSSCGKDGMGNVQLLSSFLLGMSKLKIFPGILRFMKPSPGTDVTRICPPDAVSVPVFTTVPADKLRVCPVPTSNLPALMIAPG</sequence>
<name>A0A480A4N5_9CYAN</name>
<gene>
    <name evidence="1" type="ORF">SR1949_49980</name>
</gene>
<dbReference type="EMBL" id="BJCE01000336">
    <property type="protein sequence ID" value="GCL39867.1"/>
    <property type="molecule type" value="Genomic_DNA"/>
</dbReference>
<proteinExistence type="predicted"/>
<dbReference type="Proteomes" id="UP000300142">
    <property type="component" value="Unassembled WGS sequence"/>
</dbReference>
<protein>
    <submittedName>
        <fullName evidence="1">Uncharacterized protein</fullName>
    </submittedName>
</protein>
<evidence type="ECO:0000313" key="1">
    <source>
        <dbReference type="EMBL" id="GCL39867.1"/>
    </source>
</evidence>
<reference evidence="2" key="1">
    <citation type="submission" date="2019-02" db="EMBL/GenBank/DDBJ databases">
        <title>Draft genome sequence of Sphaerospermopsis reniformis NIES-1949.</title>
        <authorList>
            <person name="Yamaguchi H."/>
            <person name="Suzuki S."/>
            <person name="Kawachi M."/>
        </authorList>
    </citation>
    <scope>NUCLEOTIDE SEQUENCE [LARGE SCALE GENOMIC DNA]</scope>
    <source>
        <strain evidence="2">NIES-1949</strain>
    </source>
</reference>
<evidence type="ECO:0000313" key="2">
    <source>
        <dbReference type="Proteomes" id="UP000300142"/>
    </source>
</evidence>